<evidence type="ECO:0000313" key="2">
    <source>
        <dbReference type="EMBL" id="MFC0221563.1"/>
    </source>
</evidence>
<sequence>MSVAELSTPGVHYRDSPLESRRFGLPVGRLTVAGTDATPGWQHQVADVLDGCGAEVVVTRWPAREAAVAATLAAQGRRVIPADNLVYWEVPTAALVERYADPGEACRTGALDAAQLDALVLDTFADYPSHYSANPLFPADLALAGYREWAEHSRSSSPDLVVSLHEGREPIGVATCAVDGDLDILLAGIASAHQGRGHYARLLAGVARLASDLDVPRIVISTQAGNVNVQRAWARAGFVPFAAFATAHLVRQDP</sequence>
<accession>A0ABV6DXW9</accession>
<gene>
    <name evidence="2" type="ORF">ACFFJG_03635</name>
</gene>
<dbReference type="Pfam" id="PF00583">
    <property type="entry name" value="Acetyltransf_1"/>
    <property type="match status" value="1"/>
</dbReference>
<dbReference type="InterPro" id="IPR000182">
    <property type="entry name" value="GNAT_dom"/>
</dbReference>
<feature type="domain" description="N-acetyltransferase" evidence="1">
    <location>
        <begin position="117"/>
        <end position="254"/>
    </location>
</feature>
<keyword evidence="3" id="KW-1185">Reference proteome</keyword>
<protein>
    <submittedName>
        <fullName evidence="2">GNAT family N-acetyltransferase</fullName>
    </submittedName>
</protein>
<dbReference type="InterPro" id="IPR016181">
    <property type="entry name" value="Acyl_CoA_acyltransferase"/>
</dbReference>
<dbReference type="EMBL" id="JBHLXH010000001">
    <property type="protein sequence ID" value="MFC0221563.1"/>
    <property type="molecule type" value="Genomic_DNA"/>
</dbReference>
<dbReference type="RefSeq" id="WP_378517244.1">
    <property type="nucleotide sequence ID" value="NZ_CBCSDI010000006.1"/>
</dbReference>
<proteinExistence type="predicted"/>
<evidence type="ECO:0000313" key="3">
    <source>
        <dbReference type="Proteomes" id="UP001589698"/>
    </source>
</evidence>
<organism evidence="2 3">
    <name type="scientific">Nocardioides zeicaulis</name>
    <dbReference type="NCBI Taxonomy" id="1776857"/>
    <lineage>
        <taxon>Bacteria</taxon>
        <taxon>Bacillati</taxon>
        <taxon>Actinomycetota</taxon>
        <taxon>Actinomycetes</taxon>
        <taxon>Propionibacteriales</taxon>
        <taxon>Nocardioidaceae</taxon>
        <taxon>Nocardioides</taxon>
    </lineage>
</organism>
<comment type="caution">
    <text evidence="2">The sequence shown here is derived from an EMBL/GenBank/DDBJ whole genome shotgun (WGS) entry which is preliminary data.</text>
</comment>
<evidence type="ECO:0000259" key="1">
    <source>
        <dbReference type="PROSITE" id="PS51186"/>
    </source>
</evidence>
<dbReference type="SUPFAM" id="SSF55729">
    <property type="entry name" value="Acyl-CoA N-acyltransferases (Nat)"/>
    <property type="match status" value="1"/>
</dbReference>
<dbReference type="Proteomes" id="UP001589698">
    <property type="component" value="Unassembled WGS sequence"/>
</dbReference>
<dbReference type="PROSITE" id="PS51186">
    <property type="entry name" value="GNAT"/>
    <property type="match status" value="1"/>
</dbReference>
<reference evidence="2 3" key="1">
    <citation type="submission" date="2024-09" db="EMBL/GenBank/DDBJ databases">
        <authorList>
            <person name="Sun Q."/>
            <person name="Mori K."/>
        </authorList>
    </citation>
    <scope>NUCLEOTIDE SEQUENCE [LARGE SCALE GENOMIC DNA]</scope>
    <source>
        <strain evidence="2 3">CCM 8654</strain>
    </source>
</reference>
<name>A0ABV6DXW9_9ACTN</name>
<dbReference type="Gene3D" id="3.40.630.30">
    <property type="match status" value="1"/>
</dbReference>